<proteinExistence type="predicted"/>
<protein>
    <submittedName>
        <fullName evidence="1">Uncharacterized protein</fullName>
    </submittedName>
</protein>
<dbReference type="Proteomes" id="UP000603227">
    <property type="component" value="Unassembled WGS sequence"/>
</dbReference>
<evidence type="ECO:0000313" key="2">
    <source>
        <dbReference type="Proteomes" id="UP000603227"/>
    </source>
</evidence>
<reference evidence="1" key="1">
    <citation type="journal article" date="2014" name="Int. J. Syst. Evol. Microbiol.">
        <title>Complete genome sequence of Corynebacterium casei LMG S-19264T (=DSM 44701T), isolated from a smear-ripened cheese.</title>
        <authorList>
            <consortium name="US DOE Joint Genome Institute (JGI-PGF)"/>
            <person name="Walter F."/>
            <person name="Albersmeier A."/>
            <person name="Kalinowski J."/>
            <person name="Ruckert C."/>
        </authorList>
    </citation>
    <scope>NUCLEOTIDE SEQUENCE</scope>
    <source>
        <strain evidence="1">CGMCC 4.7403</strain>
    </source>
</reference>
<sequence>MLIAEPVILAADSYEGDEILRWLADHVTDFTGETGNEQKESP</sequence>
<keyword evidence="2" id="KW-1185">Reference proteome</keyword>
<dbReference type="EMBL" id="BNAT01000052">
    <property type="protein sequence ID" value="GHE61326.1"/>
    <property type="molecule type" value="Genomic_DNA"/>
</dbReference>
<reference evidence="1" key="2">
    <citation type="submission" date="2020-09" db="EMBL/GenBank/DDBJ databases">
        <authorList>
            <person name="Sun Q."/>
            <person name="Zhou Y."/>
        </authorList>
    </citation>
    <scope>NUCLEOTIDE SEQUENCE</scope>
    <source>
        <strain evidence="1">CGMCC 4.7403</strain>
    </source>
</reference>
<accession>A0A918ZPY2</accession>
<evidence type="ECO:0000313" key="1">
    <source>
        <dbReference type="EMBL" id="GHE61326.1"/>
    </source>
</evidence>
<comment type="caution">
    <text evidence="1">The sequence shown here is derived from an EMBL/GenBank/DDBJ whole genome shotgun (WGS) entry which is preliminary data.</text>
</comment>
<gene>
    <name evidence="1" type="ORF">GCM10017771_84500</name>
</gene>
<name>A0A918ZPY2_9ACTN</name>
<organism evidence="1 2">
    <name type="scientific">Streptomyces capitiformicae</name>
    <dbReference type="NCBI Taxonomy" id="2014920"/>
    <lineage>
        <taxon>Bacteria</taxon>
        <taxon>Bacillati</taxon>
        <taxon>Actinomycetota</taxon>
        <taxon>Actinomycetes</taxon>
        <taxon>Kitasatosporales</taxon>
        <taxon>Streptomycetaceae</taxon>
        <taxon>Streptomyces</taxon>
    </lineage>
</organism>
<dbReference type="AlphaFoldDB" id="A0A918ZPY2"/>